<dbReference type="RefSeq" id="XP_017991589.1">
    <property type="nucleotide sequence ID" value="XM_018138326.1"/>
</dbReference>
<sequence>MWKYHRMSGYTFIALITTELLLAFWEVKWIWRVATVPLMLCATILIVLMAYGMIMRIRPSKMGF</sequence>
<dbReference type="AlphaFoldDB" id="A0A0M8MP05"/>
<accession>A0A0M8MP05</accession>
<dbReference type="EMBL" id="LGAV01000004">
    <property type="protein sequence ID" value="KOS13957.1"/>
    <property type="molecule type" value="Genomic_DNA"/>
</dbReference>
<comment type="caution">
    <text evidence="2">The sequence shown here is derived from an EMBL/GenBank/DDBJ whole genome shotgun (WGS) entry which is preliminary data.</text>
</comment>
<dbReference type="OrthoDB" id="432881at2759"/>
<evidence type="ECO:0000256" key="1">
    <source>
        <dbReference type="SAM" id="Phobius"/>
    </source>
</evidence>
<keyword evidence="1" id="KW-0812">Transmembrane</keyword>
<keyword evidence="1" id="KW-0472">Membrane</keyword>
<reference evidence="2 3" key="1">
    <citation type="submission" date="2015-07" db="EMBL/GenBank/DDBJ databases">
        <title>Draft Genome Sequence of Malassezia furfur CBS1878 and Malassezia pachydermatis CBS1879.</title>
        <authorList>
            <person name="Triana S."/>
            <person name="Ohm R."/>
            <person name="Gonzalez A."/>
            <person name="DeCock H."/>
            <person name="Restrepo S."/>
            <person name="Celis A."/>
        </authorList>
    </citation>
    <scope>NUCLEOTIDE SEQUENCE [LARGE SCALE GENOMIC DNA]</scope>
    <source>
        <strain evidence="2 3">CBS 1879</strain>
    </source>
</reference>
<keyword evidence="1" id="KW-1133">Transmembrane helix</keyword>
<dbReference type="GeneID" id="28730202"/>
<protein>
    <submittedName>
        <fullName evidence="2">Uncharacterized protein</fullName>
    </submittedName>
</protein>
<feature type="transmembrane region" description="Helical" evidence="1">
    <location>
        <begin position="31"/>
        <end position="54"/>
    </location>
</feature>
<dbReference type="VEuPathDB" id="FungiDB:Malapachy_3867"/>
<feature type="transmembrane region" description="Helical" evidence="1">
    <location>
        <begin position="7"/>
        <end position="25"/>
    </location>
</feature>
<dbReference type="Proteomes" id="UP000037751">
    <property type="component" value="Unassembled WGS sequence"/>
</dbReference>
<evidence type="ECO:0000313" key="3">
    <source>
        <dbReference type="Proteomes" id="UP000037751"/>
    </source>
</evidence>
<keyword evidence="3" id="KW-1185">Reference proteome</keyword>
<gene>
    <name evidence="2" type="ORF">Malapachy_3867</name>
</gene>
<name>A0A0M8MP05_9BASI</name>
<evidence type="ECO:0000313" key="2">
    <source>
        <dbReference type="EMBL" id="KOS13957.1"/>
    </source>
</evidence>
<proteinExistence type="predicted"/>
<organism evidence="2 3">
    <name type="scientific">Malassezia pachydermatis</name>
    <dbReference type="NCBI Taxonomy" id="77020"/>
    <lineage>
        <taxon>Eukaryota</taxon>
        <taxon>Fungi</taxon>
        <taxon>Dikarya</taxon>
        <taxon>Basidiomycota</taxon>
        <taxon>Ustilaginomycotina</taxon>
        <taxon>Malasseziomycetes</taxon>
        <taxon>Malasseziales</taxon>
        <taxon>Malasseziaceae</taxon>
        <taxon>Malassezia</taxon>
    </lineage>
</organism>